<comment type="caution">
    <text evidence="8">The sequence shown here is derived from an EMBL/GenBank/DDBJ whole genome shotgun (WGS) entry which is preliminary data.</text>
</comment>
<feature type="domain" description="Xylanolytic transcriptional activator regulatory" evidence="7">
    <location>
        <begin position="73"/>
        <end position="147"/>
    </location>
</feature>
<feature type="non-terminal residue" evidence="8">
    <location>
        <position position="486"/>
    </location>
</feature>
<dbReference type="InterPro" id="IPR051089">
    <property type="entry name" value="prtT"/>
</dbReference>
<dbReference type="GO" id="GO:0006351">
    <property type="term" value="P:DNA-templated transcription"/>
    <property type="evidence" value="ECO:0007669"/>
    <property type="project" value="InterPro"/>
</dbReference>
<proteinExistence type="predicted"/>
<comment type="subcellular location">
    <subcellularLocation>
        <location evidence="1">Nucleus</location>
    </subcellularLocation>
</comment>
<evidence type="ECO:0000256" key="5">
    <source>
        <dbReference type="ARBA" id="ARBA00023242"/>
    </source>
</evidence>
<dbReference type="GO" id="GO:0000976">
    <property type="term" value="F:transcription cis-regulatory region binding"/>
    <property type="evidence" value="ECO:0007669"/>
    <property type="project" value="TreeGrafter"/>
</dbReference>
<accession>A0AA39NSN7</accession>
<dbReference type="Pfam" id="PF04082">
    <property type="entry name" value="Fungal_trans"/>
    <property type="match status" value="1"/>
</dbReference>
<evidence type="ECO:0000256" key="6">
    <source>
        <dbReference type="SAM" id="MobiDB-lite"/>
    </source>
</evidence>
<evidence type="ECO:0000256" key="3">
    <source>
        <dbReference type="ARBA" id="ARBA00023125"/>
    </source>
</evidence>
<evidence type="ECO:0000313" key="8">
    <source>
        <dbReference type="EMBL" id="KAK0471066.1"/>
    </source>
</evidence>
<name>A0AA39NSN7_9AGAR</name>
<organism evidence="8 9">
    <name type="scientific">Armillaria novae-zelandiae</name>
    <dbReference type="NCBI Taxonomy" id="153914"/>
    <lineage>
        <taxon>Eukaryota</taxon>
        <taxon>Fungi</taxon>
        <taxon>Dikarya</taxon>
        <taxon>Basidiomycota</taxon>
        <taxon>Agaricomycotina</taxon>
        <taxon>Agaricomycetes</taxon>
        <taxon>Agaricomycetidae</taxon>
        <taxon>Agaricales</taxon>
        <taxon>Marasmiineae</taxon>
        <taxon>Physalacriaceae</taxon>
        <taxon>Armillaria</taxon>
    </lineage>
</organism>
<dbReference type="GO" id="GO:0005634">
    <property type="term" value="C:nucleus"/>
    <property type="evidence" value="ECO:0007669"/>
    <property type="project" value="UniProtKB-SubCell"/>
</dbReference>
<feature type="region of interest" description="Disordered" evidence="6">
    <location>
        <begin position="374"/>
        <end position="396"/>
    </location>
</feature>
<keyword evidence="2" id="KW-0805">Transcription regulation</keyword>
<dbReference type="InterPro" id="IPR007219">
    <property type="entry name" value="XnlR_reg_dom"/>
</dbReference>
<dbReference type="GO" id="GO:0008270">
    <property type="term" value="F:zinc ion binding"/>
    <property type="evidence" value="ECO:0007669"/>
    <property type="project" value="InterPro"/>
</dbReference>
<evidence type="ECO:0000256" key="1">
    <source>
        <dbReference type="ARBA" id="ARBA00004123"/>
    </source>
</evidence>
<keyword evidence="4" id="KW-0804">Transcription</keyword>
<gene>
    <name evidence="8" type="ORF">IW261DRAFT_1344923</name>
</gene>
<dbReference type="PANTHER" id="PTHR31845">
    <property type="entry name" value="FINGER DOMAIN PROTEIN, PUTATIVE-RELATED"/>
    <property type="match status" value="1"/>
</dbReference>
<keyword evidence="5" id="KW-0539">Nucleus</keyword>
<feature type="compositionally biased region" description="Basic and acidic residues" evidence="6">
    <location>
        <begin position="384"/>
        <end position="396"/>
    </location>
</feature>
<protein>
    <recommendedName>
        <fullName evidence="7">Xylanolytic transcriptional activator regulatory domain-containing protein</fullName>
    </recommendedName>
</protein>
<dbReference type="PANTHER" id="PTHR31845:SF19">
    <property type="entry name" value="TRANSCRIPTION FACTOR DOMAIN-CONTAINING PROTEIN"/>
    <property type="match status" value="1"/>
</dbReference>
<evidence type="ECO:0000259" key="7">
    <source>
        <dbReference type="SMART" id="SM00906"/>
    </source>
</evidence>
<sequence length="486" mass="55521">LARCPILFTVICAIASRYHPPKSSIYPIAMHFAKRSAANALVLDEMKSVELCQAFLLMSIYTAPERRWDRDQAWLYIGLAINIATALRLDQTTTFNPVVESEEREYLNRVRVWQFCFLLDQGIAIQSGKPSSWTMKEHTIIRNSGEWYRQSLYNLDYDVFLCGYNVLLRIVARFHEEVVTSRSSLINSERGNLRDSITRYDAEIEIFKEEWQKKFAAAGAHRGAILRRSELHFYVAYFKLVMFSFGFHQVFHAGIEIWHDYFFTKSFEYAKSVIRCMNEDLAPSGFMRYAPDSQFMCAAFAVAFIFKLLRPEFSSLLDKADKNESFKLICILINKFSSSDIAVDDQHAPKVYARFLATVLGKYRRNGEGVSLEGSQKVIPGDMGESKSVARETSKESGDNWRKSYVAQGYDSAVLTNWPEVPHETGSWPAQFGTDAERLQILGENQNIDGNGWAEGQPGNIEDEMFASMGQNLENLEWLQGMLIPG</sequence>
<dbReference type="CDD" id="cd12148">
    <property type="entry name" value="fungal_TF_MHR"/>
    <property type="match status" value="1"/>
</dbReference>
<keyword evidence="9" id="KW-1185">Reference proteome</keyword>
<keyword evidence="3" id="KW-0238">DNA-binding</keyword>
<reference evidence="8" key="1">
    <citation type="submission" date="2023-06" db="EMBL/GenBank/DDBJ databases">
        <authorList>
            <consortium name="Lawrence Berkeley National Laboratory"/>
            <person name="Ahrendt S."/>
            <person name="Sahu N."/>
            <person name="Indic B."/>
            <person name="Wong-Bajracharya J."/>
            <person name="Merenyi Z."/>
            <person name="Ke H.-M."/>
            <person name="Monk M."/>
            <person name="Kocsube S."/>
            <person name="Drula E."/>
            <person name="Lipzen A."/>
            <person name="Balint B."/>
            <person name="Henrissat B."/>
            <person name="Andreopoulos B."/>
            <person name="Martin F.M."/>
            <person name="Harder C.B."/>
            <person name="Rigling D."/>
            <person name="Ford K.L."/>
            <person name="Foster G.D."/>
            <person name="Pangilinan J."/>
            <person name="Papanicolaou A."/>
            <person name="Barry K."/>
            <person name="LaButti K."/>
            <person name="Viragh M."/>
            <person name="Koriabine M."/>
            <person name="Yan M."/>
            <person name="Riley R."/>
            <person name="Champramary S."/>
            <person name="Plett K.L."/>
            <person name="Tsai I.J."/>
            <person name="Slot J."/>
            <person name="Sipos G."/>
            <person name="Plett J."/>
            <person name="Nagy L.G."/>
            <person name="Grigoriev I.V."/>
        </authorList>
    </citation>
    <scope>NUCLEOTIDE SEQUENCE</scope>
    <source>
        <strain evidence="8">ICMP 16352</strain>
    </source>
</reference>
<evidence type="ECO:0000256" key="4">
    <source>
        <dbReference type="ARBA" id="ARBA00023163"/>
    </source>
</evidence>
<evidence type="ECO:0000313" key="9">
    <source>
        <dbReference type="Proteomes" id="UP001175227"/>
    </source>
</evidence>
<dbReference type="GO" id="GO:0000981">
    <property type="term" value="F:DNA-binding transcription factor activity, RNA polymerase II-specific"/>
    <property type="evidence" value="ECO:0007669"/>
    <property type="project" value="TreeGrafter"/>
</dbReference>
<dbReference type="EMBL" id="JAUEPR010000055">
    <property type="protein sequence ID" value="KAK0471066.1"/>
    <property type="molecule type" value="Genomic_DNA"/>
</dbReference>
<dbReference type="AlphaFoldDB" id="A0AA39NSN7"/>
<dbReference type="SMART" id="SM00906">
    <property type="entry name" value="Fungal_trans"/>
    <property type="match status" value="1"/>
</dbReference>
<evidence type="ECO:0000256" key="2">
    <source>
        <dbReference type="ARBA" id="ARBA00023015"/>
    </source>
</evidence>
<dbReference type="Proteomes" id="UP001175227">
    <property type="component" value="Unassembled WGS sequence"/>
</dbReference>